<dbReference type="GO" id="GO:0004497">
    <property type="term" value="F:monooxygenase activity"/>
    <property type="evidence" value="ECO:0007669"/>
    <property type="project" value="UniProtKB-KW"/>
</dbReference>
<dbReference type="OrthoDB" id="1470350at2759"/>
<dbReference type="InterPro" id="IPR017972">
    <property type="entry name" value="Cyt_P450_CS"/>
</dbReference>
<evidence type="ECO:0000256" key="5">
    <source>
        <dbReference type="ARBA" id="ARBA00023002"/>
    </source>
</evidence>
<accession>A0A364KVX4</accession>
<dbReference type="AlphaFoldDB" id="A0A364KVX4"/>
<evidence type="ECO:0000256" key="4">
    <source>
        <dbReference type="ARBA" id="ARBA00022723"/>
    </source>
</evidence>
<dbReference type="PRINTS" id="PR00385">
    <property type="entry name" value="P450"/>
</dbReference>
<keyword evidence="7 9" id="KW-0503">Monooxygenase</keyword>
<dbReference type="RefSeq" id="XP_040732210.1">
    <property type="nucleotide sequence ID" value="XM_040875992.1"/>
</dbReference>
<feature type="binding site" description="axial binding residue" evidence="8">
    <location>
        <position position="465"/>
    </location>
    <ligand>
        <name>heme</name>
        <dbReference type="ChEBI" id="CHEBI:30413"/>
    </ligand>
    <ligandPart>
        <name>Fe</name>
        <dbReference type="ChEBI" id="CHEBI:18248"/>
    </ligandPart>
</feature>
<keyword evidence="11" id="KW-1185">Reference proteome</keyword>
<evidence type="ECO:0000313" key="11">
    <source>
        <dbReference type="Proteomes" id="UP000249363"/>
    </source>
</evidence>
<dbReference type="PROSITE" id="PS00086">
    <property type="entry name" value="CYTOCHROME_P450"/>
    <property type="match status" value="1"/>
</dbReference>
<dbReference type="PANTHER" id="PTHR24287">
    <property type="entry name" value="P450, PUTATIVE (EUROFUNG)-RELATED"/>
    <property type="match status" value="1"/>
</dbReference>
<dbReference type="InterPro" id="IPR047146">
    <property type="entry name" value="Cyt_P450_E_CYP52_fungi"/>
</dbReference>
<name>A0A364KVX4_TALAM</name>
<evidence type="ECO:0000256" key="6">
    <source>
        <dbReference type="ARBA" id="ARBA00023004"/>
    </source>
</evidence>
<dbReference type="Proteomes" id="UP000249363">
    <property type="component" value="Unassembled WGS sequence"/>
</dbReference>
<dbReference type="EMBL" id="MIKG01000006">
    <property type="protein sequence ID" value="RAO67694.1"/>
    <property type="molecule type" value="Genomic_DNA"/>
</dbReference>
<dbReference type="Gene3D" id="1.10.630.10">
    <property type="entry name" value="Cytochrome P450"/>
    <property type="match status" value="1"/>
</dbReference>
<keyword evidence="4 8" id="KW-0479">Metal-binding</keyword>
<gene>
    <name evidence="10" type="ORF">BHQ10_003706</name>
</gene>
<dbReference type="PRINTS" id="PR00463">
    <property type="entry name" value="EP450I"/>
</dbReference>
<evidence type="ECO:0008006" key="12">
    <source>
        <dbReference type="Google" id="ProtNLM"/>
    </source>
</evidence>
<protein>
    <recommendedName>
        <fullName evidence="12">Cytochrome P450</fullName>
    </recommendedName>
</protein>
<dbReference type="InterPro" id="IPR036396">
    <property type="entry name" value="Cyt_P450_sf"/>
</dbReference>
<evidence type="ECO:0000256" key="1">
    <source>
        <dbReference type="ARBA" id="ARBA00001971"/>
    </source>
</evidence>
<dbReference type="PANTHER" id="PTHR24287:SF1">
    <property type="entry name" value="P450, PUTATIVE (EUROFUNG)-RELATED"/>
    <property type="match status" value="1"/>
</dbReference>
<comment type="similarity">
    <text evidence="2 9">Belongs to the cytochrome P450 family.</text>
</comment>
<evidence type="ECO:0000256" key="7">
    <source>
        <dbReference type="ARBA" id="ARBA00023033"/>
    </source>
</evidence>
<evidence type="ECO:0000256" key="2">
    <source>
        <dbReference type="ARBA" id="ARBA00010617"/>
    </source>
</evidence>
<dbReference type="STRING" id="1196081.A0A364KVX4"/>
<dbReference type="GeneID" id="63792922"/>
<reference evidence="10 11" key="1">
    <citation type="journal article" date="2017" name="Biotechnol. Biofuels">
        <title>Differential beta-glucosidase expression as a function of carbon source availability in Talaromyces amestolkiae: a genomic and proteomic approach.</title>
        <authorList>
            <person name="de Eugenio L.I."/>
            <person name="Mendez-Liter J.A."/>
            <person name="Nieto-Dominguez M."/>
            <person name="Alonso L."/>
            <person name="Gil-Munoz J."/>
            <person name="Barriuso J."/>
            <person name="Prieto A."/>
            <person name="Martinez M.J."/>
        </authorList>
    </citation>
    <scope>NUCLEOTIDE SEQUENCE [LARGE SCALE GENOMIC DNA]</scope>
    <source>
        <strain evidence="10 11">CIB</strain>
    </source>
</reference>
<dbReference type="InterPro" id="IPR002401">
    <property type="entry name" value="Cyt_P450_E_grp-I"/>
</dbReference>
<evidence type="ECO:0000256" key="9">
    <source>
        <dbReference type="RuleBase" id="RU000461"/>
    </source>
</evidence>
<dbReference type="GO" id="GO:0016705">
    <property type="term" value="F:oxidoreductase activity, acting on paired donors, with incorporation or reduction of molecular oxygen"/>
    <property type="evidence" value="ECO:0007669"/>
    <property type="project" value="InterPro"/>
</dbReference>
<keyword evidence="6 8" id="KW-0408">Iron</keyword>
<dbReference type="Pfam" id="PF00067">
    <property type="entry name" value="p450"/>
    <property type="match status" value="1"/>
</dbReference>
<proteinExistence type="inferred from homology"/>
<evidence type="ECO:0000256" key="8">
    <source>
        <dbReference type="PIRSR" id="PIRSR602401-1"/>
    </source>
</evidence>
<evidence type="ECO:0000256" key="3">
    <source>
        <dbReference type="ARBA" id="ARBA00022617"/>
    </source>
</evidence>
<dbReference type="CDD" id="cd11063">
    <property type="entry name" value="CYP52"/>
    <property type="match status" value="1"/>
</dbReference>
<organism evidence="10 11">
    <name type="scientific">Talaromyces amestolkiae</name>
    <dbReference type="NCBI Taxonomy" id="1196081"/>
    <lineage>
        <taxon>Eukaryota</taxon>
        <taxon>Fungi</taxon>
        <taxon>Dikarya</taxon>
        <taxon>Ascomycota</taxon>
        <taxon>Pezizomycotina</taxon>
        <taxon>Eurotiomycetes</taxon>
        <taxon>Eurotiomycetidae</taxon>
        <taxon>Eurotiales</taxon>
        <taxon>Trichocomaceae</taxon>
        <taxon>Talaromyces</taxon>
        <taxon>Talaromyces sect. Talaromyces</taxon>
    </lineage>
</organism>
<dbReference type="SUPFAM" id="SSF48264">
    <property type="entry name" value="Cytochrome P450"/>
    <property type="match status" value="1"/>
</dbReference>
<keyword evidence="3 8" id="KW-0349">Heme</keyword>
<dbReference type="GO" id="GO:0005506">
    <property type="term" value="F:iron ion binding"/>
    <property type="evidence" value="ECO:0007669"/>
    <property type="project" value="InterPro"/>
</dbReference>
<dbReference type="GO" id="GO:0020037">
    <property type="term" value="F:heme binding"/>
    <property type="evidence" value="ECO:0007669"/>
    <property type="project" value="InterPro"/>
</dbReference>
<keyword evidence="5 9" id="KW-0560">Oxidoreductase</keyword>
<sequence length="523" mass="60850">MYLSRLLALFVVGFFVYRTIKARIRKRRIRQKEAQLGCLPPPVFKLTNGLGLPLKKESMQATNEDRNPQYIMDTMDSISPDCHTVRVPIFDYEIFVTRDPENMRAIFSTQSNDFDISYFRQMSWLSMIGKGIFTTRGWDWKHSRSRLRPQFARDIVSDVDREQRHVEALMKRLPSNAVTKWTDKVDLQPLFFNFTLDTASEFLYGQSVHSQQGTKEGTEMATHFHNAKMTVHRRIELDKFYWVINPSKFRKACNSLHKWVDGIVTARLAQLEQQQQGEKVGFEGDEPKQQRFVLLDELAKDTQDLNELRGETLNVLVAGRDTTGSLLGWVFYFLVRHPDVYTKLREIVLDTFGAHPTRTRIDFNILRNCAYLQHVMKEALRIATVIPMNERVALRDTTLPVGGGEDRKGKVFIPAGTQILIPTYAMQHRKDLWGQDVEEFKPERWEAKKQPGWEFIPFGAGDRKCLGQQFAFTETGYVIVRFCQRFDRMENMEEGDGRIRLHHAIENRSGTGVQVRLHEADYE</sequence>
<dbReference type="InterPro" id="IPR001128">
    <property type="entry name" value="Cyt_P450"/>
</dbReference>
<comment type="cofactor">
    <cofactor evidence="1 8">
        <name>heme</name>
        <dbReference type="ChEBI" id="CHEBI:30413"/>
    </cofactor>
</comment>
<evidence type="ECO:0000313" key="10">
    <source>
        <dbReference type="EMBL" id="RAO67694.1"/>
    </source>
</evidence>
<comment type="caution">
    <text evidence="10">The sequence shown here is derived from an EMBL/GenBank/DDBJ whole genome shotgun (WGS) entry which is preliminary data.</text>
</comment>